<protein>
    <submittedName>
        <fullName evidence="2">Uncharacterized protein</fullName>
    </submittedName>
</protein>
<evidence type="ECO:0000313" key="2">
    <source>
        <dbReference type="EMBL" id="KAK9923604.1"/>
    </source>
</evidence>
<comment type="caution">
    <text evidence="2">The sequence shown here is derived from an EMBL/GenBank/DDBJ whole genome shotgun (WGS) entry which is preliminary data.</text>
</comment>
<name>A0AAW1WFP1_RUBAR</name>
<evidence type="ECO:0000313" key="3">
    <source>
        <dbReference type="Proteomes" id="UP001457282"/>
    </source>
</evidence>
<keyword evidence="1" id="KW-0812">Transmembrane</keyword>
<dbReference type="AlphaFoldDB" id="A0AAW1WFP1"/>
<keyword evidence="1" id="KW-1133">Transmembrane helix</keyword>
<sequence length="86" mass="9215">MVKASWAQRLEEAATRNLMVVITMLIELQVVNLVCVCKVLVEWRAAMAMRTGCSGGDFQLDDQLGYAVAAALGSDGLDLVIEGVVS</sequence>
<dbReference type="Proteomes" id="UP001457282">
    <property type="component" value="Unassembled WGS sequence"/>
</dbReference>
<feature type="transmembrane region" description="Helical" evidence="1">
    <location>
        <begin position="20"/>
        <end position="41"/>
    </location>
</feature>
<keyword evidence="1" id="KW-0472">Membrane</keyword>
<organism evidence="2 3">
    <name type="scientific">Rubus argutus</name>
    <name type="common">Southern blackberry</name>
    <dbReference type="NCBI Taxonomy" id="59490"/>
    <lineage>
        <taxon>Eukaryota</taxon>
        <taxon>Viridiplantae</taxon>
        <taxon>Streptophyta</taxon>
        <taxon>Embryophyta</taxon>
        <taxon>Tracheophyta</taxon>
        <taxon>Spermatophyta</taxon>
        <taxon>Magnoliopsida</taxon>
        <taxon>eudicotyledons</taxon>
        <taxon>Gunneridae</taxon>
        <taxon>Pentapetalae</taxon>
        <taxon>rosids</taxon>
        <taxon>fabids</taxon>
        <taxon>Rosales</taxon>
        <taxon>Rosaceae</taxon>
        <taxon>Rosoideae</taxon>
        <taxon>Rosoideae incertae sedis</taxon>
        <taxon>Rubus</taxon>
    </lineage>
</organism>
<dbReference type="EMBL" id="JBEDUW010000006">
    <property type="protein sequence ID" value="KAK9923604.1"/>
    <property type="molecule type" value="Genomic_DNA"/>
</dbReference>
<accession>A0AAW1WFP1</accession>
<evidence type="ECO:0000256" key="1">
    <source>
        <dbReference type="SAM" id="Phobius"/>
    </source>
</evidence>
<reference evidence="2 3" key="1">
    <citation type="journal article" date="2023" name="G3 (Bethesda)">
        <title>A chromosome-length genome assembly and annotation of blackberry (Rubus argutus, cv. 'Hillquist').</title>
        <authorList>
            <person name="Bruna T."/>
            <person name="Aryal R."/>
            <person name="Dudchenko O."/>
            <person name="Sargent D.J."/>
            <person name="Mead D."/>
            <person name="Buti M."/>
            <person name="Cavallini A."/>
            <person name="Hytonen T."/>
            <person name="Andres J."/>
            <person name="Pham M."/>
            <person name="Weisz D."/>
            <person name="Mascagni F."/>
            <person name="Usai G."/>
            <person name="Natali L."/>
            <person name="Bassil N."/>
            <person name="Fernandez G.E."/>
            <person name="Lomsadze A."/>
            <person name="Armour M."/>
            <person name="Olukolu B."/>
            <person name="Poorten T."/>
            <person name="Britton C."/>
            <person name="Davik J."/>
            <person name="Ashrafi H."/>
            <person name="Aiden E.L."/>
            <person name="Borodovsky M."/>
            <person name="Worthington M."/>
        </authorList>
    </citation>
    <scope>NUCLEOTIDE SEQUENCE [LARGE SCALE GENOMIC DNA]</scope>
    <source>
        <strain evidence="2">PI 553951</strain>
    </source>
</reference>
<keyword evidence="3" id="KW-1185">Reference proteome</keyword>
<proteinExistence type="predicted"/>
<gene>
    <name evidence="2" type="ORF">M0R45_032013</name>
</gene>